<feature type="transmembrane region" description="Helical" evidence="11">
    <location>
        <begin position="200"/>
        <end position="218"/>
    </location>
</feature>
<evidence type="ECO:0000256" key="10">
    <source>
        <dbReference type="ARBA" id="ARBA00023316"/>
    </source>
</evidence>
<feature type="transmembrane region" description="Helical" evidence="11">
    <location>
        <begin position="321"/>
        <end position="348"/>
    </location>
</feature>
<evidence type="ECO:0000256" key="7">
    <source>
        <dbReference type="ARBA" id="ARBA00022984"/>
    </source>
</evidence>
<reference evidence="12" key="2">
    <citation type="submission" date="2022-08" db="EMBL/GenBank/DDBJ databases">
        <authorList>
            <person name="Dong C."/>
        </authorList>
    </citation>
    <scope>NUCLEOTIDE SEQUENCE</scope>
    <source>
        <strain evidence="12">59MF3M-4</strain>
    </source>
</reference>
<evidence type="ECO:0000256" key="4">
    <source>
        <dbReference type="ARBA" id="ARBA00022679"/>
    </source>
</evidence>
<proteinExistence type="inferred from homology"/>
<dbReference type="PROSITE" id="PS00428">
    <property type="entry name" value="FTSW_RODA_SPOVE"/>
    <property type="match status" value="1"/>
</dbReference>
<dbReference type="HAMAP" id="MF_02079">
    <property type="entry name" value="PGT_RodA"/>
    <property type="match status" value="1"/>
</dbReference>
<dbReference type="PANTHER" id="PTHR30474">
    <property type="entry name" value="CELL CYCLE PROTEIN"/>
    <property type="match status" value="1"/>
</dbReference>
<keyword evidence="3 11" id="KW-0328">Glycosyltransferase</keyword>
<dbReference type="Proteomes" id="UP001147830">
    <property type="component" value="Unassembled WGS sequence"/>
</dbReference>
<feature type="transmembrane region" description="Helical" evidence="11">
    <location>
        <begin position="176"/>
        <end position="193"/>
    </location>
</feature>
<evidence type="ECO:0000256" key="9">
    <source>
        <dbReference type="ARBA" id="ARBA00023136"/>
    </source>
</evidence>
<evidence type="ECO:0000256" key="2">
    <source>
        <dbReference type="ARBA" id="ARBA00022475"/>
    </source>
</evidence>
<evidence type="ECO:0000256" key="11">
    <source>
        <dbReference type="HAMAP-Rule" id="MF_02079"/>
    </source>
</evidence>
<reference evidence="12" key="1">
    <citation type="journal article" date="2022" name="Front. Microbiol.">
        <title>Genome-based taxonomic rearrangement of Oceanobacter-related bacteria including the description of Thalassolituus hydrocarbonoclasticus sp. nov. and Thalassolituus pacificus sp. nov. and emended description of the genus Thalassolituus.</title>
        <authorList>
            <person name="Dong C."/>
            <person name="Wei L."/>
            <person name="Wang J."/>
            <person name="Lai Q."/>
            <person name="Huang Z."/>
            <person name="Shao Z."/>
        </authorList>
    </citation>
    <scope>NUCLEOTIDE SEQUENCE</scope>
    <source>
        <strain evidence="12">59MF3M-4</strain>
    </source>
</reference>
<dbReference type="InterPro" id="IPR018365">
    <property type="entry name" value="Cell_cycle_FtsW-rel_CS"/>
</dbReference>
<keyword evidence="2 11" id="KW-1003">Cell membrane</keyword>
<dbReference type="PANTHER" id="PTHR30474:SF1">
    <property type="entry name" value="PEPTIDOGLYCAN GLYCOSYLTRANSFERASE MRDB"/>
    <property type="match status" value="1"/>
</dbReference>
<feature type="transmembrane region" description="Helical" evidence="11">
    <location>
        <begin position="33"/>
        <end position="53"/>
    </location>
</feature>
<evidence type="ECO:0000256" key="6">
    <source>
        <dbReference type="ARBA" id="ARBA00022960"/>
    </source>
</evidence>
<feature type="transmembrane region" description="Helical" evidence="11">
    <location>
        <begin position="89"/>
        <end position="111"/>
    </location>
</feature>
<gene>
    <name evidence="11 12" type="primary">rodA</name>
    <name evidence="11" type="synonym">mrdB</name>
    <name evidence="12" type="ORF">NYR02_15965</name>
</gene>
<dbReference type="EMBL" id="JAOANI010000028">
    <property type="protein sequence ID" value="MCT7360519.1"/>
    <property type="molecule type" value="Genomic_DNA"/>
</dbReference>
<dbReference type="GO" id="GO:0009252">
    <property type="term" value="P:peptidoglycan biosynthetic process"/>
    <property type="evidence" value="ECO:0007669"/>
    <property type="project" value="UniProtKB-UniRule"/>
</dbReference>
<dbReference type="GO" id="GO:0032153">
    <property type="term" value="C:cell division site"/>
    <property type="evidence" value="ECO:0007669"/>
    <property type="project" value="TreeGrafter"/>
</dbReference>
<evidence type="ECO:0000256" key="1">
    <source>
        <dbReference type="ARBA" id="ARBA00004141"/>
    </source>
</evidence>
<dbReference type="EC" id="2.4.99.28" evidence="11"/>
<name>A0A9X2WHG0_9GAMM</name>
<dbReference type="GO" id="GO:0071555">
    <property type="term" value="P:cell wall organization"/>
    <property type="evidence" value="ECO:0007669"/>
    <property type="project" value="UniProtKB-KW"/>
</dbReference>
<keyword evidence="4 11" id="KW-0808">Transferase</keyword>
<evidence type="ECO:0000256" key="5">
    <source>
        <dbReference type="ARBA" id="ARBA00022692"/>
    </source>
</evidence>
<dbReference type="InterPro" id="IPR011923">
    <property type="entry name" value="RodA/MrdB"/>
</dbReference>
<evidence type="ECO:0000313" key="12">
    <source>
        <dbReference type="EMBL" id="MCT7360519.1"/>
    </source>
</evidence>
<evidence type="ECO:0000256" key="3">
    <source>
        <dbReference type="ARBA" id="ARBA00022676"/>
    </source>
</evidence>
<evidence type="ECO:0000256" key="8">
    <source>
        <dbReference type="ARBA" id="ARBA00022989"/>
    </source>
</evidence>
<organism evidence="12 13">
    <name type="scientific">Thalassolituus pacificus</name>
    <dbReference type="NCBI Taxonomy" id="2975440"/>
    <lineage>
        <taxon>Bacteria</taxon>
        <taxon>Pseudomonadati</taxon>
        <taxon>Pseudomonadota</taxon>
        <taxon>Gammaproteobacteria</taxon>
        <taxon>Oceanospirillales</taxon>
        <taxon>Oceanospirillaceae</taxon>
        <taxon>Thalassolituus</taxon>
    </lineage>
</organism>
<comment type="catalytic activity">
    <reaction evidence="11">
        <text>[GlcNAc-(1-&gt;4)-Mur2Ac(oyl-L-Ala-gamma-D-Glu-L-Lys-D-Ala-D-Ala)](n)-di-trans,octa-cis-undecaprenyl diphosphate + beta-D-GlcNAc-(1-&gt;4)-Mur2Ac(oyl-L-Ala-gamma-D-Glu-L-Lys-D-Ala-D-Ala)-di-trans,octa-cis-undecaprenyl diphosphate = [GlcNAc-(1-&gt;4)-Mur2Ac(oyl-L-Ala-gamma-D-Glu-L-Lys-D-Ala-D-Ala)](n+1)-di-trans,octa-cis-undecaprenyl diphosphate + di-trans,octa-cis-undecaprenyl diphosphate + H(+)</text>
        <dbReference type="Rhea" id="RHEA:23708"/>
        <dbReference type="Rhea" id="RHEA-COMP:9602"/>
        <dbReference type="Rhea" id="RHEA-COMP:9603"/>
        <dbReference type="ChEBI" id="CHEBI:15378"/>
        <dbReference type="ChEBI" id="CHEBI:58405"/>
        <dbReference type="ChEBI" id="CHEBI:60033"/>
        <dbReference type="ChEBI" id="CHEBI:78435"/>
        <dbReference type="EC" id="2.4.99.28"/>
    </reaction>
</comment>
<sequence length="381" mass="41775">MANTDFSRTMGSGHQQHGFDRSRAWFERMHIDLVLFLLILLLACCGLLILYSGSGQDMTMVKRQALHFLIGFVVLIVAAQFPPRFYQTVAPWAFAIGVIALIGVLVMGVGAKGAQRWLAIPGLPRFQPSELVKLALPLTVAWYMSTRPVPPRLFDLMKAMLIIGLPTVLILKQPDLGTSILISASGILVLFFAGMSWTLILSMIGIVASCAPLMWFFVMREYQKQRVLTFLNPESDPLGSGWNIIQSKTAIGSGGIDGKGFLQGTQSQLEFLPESHTDFIIAVLAEELGLIGVLSLLTLYFLIIMRCLYLSSRCETLFGRLLSGSLAVTFFIYVFVNIGMVSGILPVVGVPLPLVSYGGTSVVSLLTAFGLIMSMYTHRQN</sequence>
<feature type="transmembrane region" description="Helical" evidence="11">
    <location>
        <begin position="288"/>
        <end position="309"/>
    </location>
</feature>
<dbReference type="Pfam" id="PF01098">
    <property type="entry name" value="FTSW_RODA_SPOVE"/>
    <property type="match status" value="1"/>
</dbReference>
<dbReference type="NCBIfam" id="TIGR02210">
    <property type="entry name" value="rodA_shape"/>
    <property type="match status" value="1"/>
</dbReference>
<comment type="caution">
    <text evidence="12">The sequence shown here is derived from an EMBL/GenBank/DDBJ whole genome shotgun (WGS) entry which is preliminary data.</text>
</comment>
<accession>A0A9X2WHG0</accession>
<keyword evidence="13" id="KW-1185">Reference proteome</keyword>
<keyword evidence="5 11" id="KW-0812">Transmembrane</keyword>
<feature type="transmembrane region" description="Helical" evidence="11">
    <location>
        <begin position="354"/>
        <end position="376"/>
    </location>
</feature>
<comment type="pathway">
    <text evidence="11">Cell wall biogenesis; peptidoglycan biosynthesis.</text>
</comment>
<dbReference type="RefSeq" id="WP_260977351.1">
    <property type="nucleotide sequence ID" value="NZ_JAOANI010000028.1"/>
</dbReference>
<evidence type="ECO:0000313" key="13">
    <source>
        <dbReference type="Proteomes" id="UP001147830"/>
    </source>
</evidence>
<dbReference type="GO" id="GO:0015648">
    <property type="term" value="F:lipid-linked peptidoglycan transporter activity"/>
    <property type="evidence" value="ECO:0007669"/>
    <property type="project" value="TreeGrafter"/>
</dbReference>
<dbReference type="InterPro" id="IPR001182">
    <property type="entry name" value="FtsW/RodA"/>
</dbReference>
<dbReference type="GO" id="GO:0005886">
    <property type="term" value="C:plasma membrane"/>
    <property type="evidence" value="ECO:0007669"/>
    <property type="project" value="UniProtKB-SubCell"/>
</dbReference>
<dbReference type="GO" id="GO:0008955">
    <property type="term" value="F:peptidoglycan glycosyltransferase activity"/>
    <property type="evidence" value="ECO:0007669"/>
    <property type="project" value="UniProtKB-UniRule"/>
</dbReference>
<dbReference type="GO" id="GO:0051301">
    <property type="term" value="P:cell division"/>
    <property type="evidence" value="ECO:0007669"/>
    <property type="project" value="InterPro"/>
</dbReference>
<keyword evidence="9 11" id="KW-0472">Membrane</keyword>
<keyword evidence="11" id="KW-0997">Cell inner membrane</keyword>
<comment type="similarity">
    <text evidence="11">Belongs to the SEDS family. MrdB/RodA subfamily.</text>
</comment>
<comment type="function">
    <text evidence="11">Peptidoglycan polymerase that is essential for cell wall elongation.</text>
</comment>
<keyword evidence="6 11" id="KW-0133">Cell shape</keyword>
<protein>
    <recommendedName>
        <fullName evidence="11">Peptidoglycan glycosyltransferase MrdB</fullName>
        <shortName evidence="11">PGT</shortName>
        <ecNumber evidence="11">2.4.99.28</ecNumber>
    </recommendedName>
    <alternativeName>
        <fullName evidence="11">Cell elongation protein RodA</fullName>
    </alternativeName>
    <alternativeName>
        <fullName evidence="11">Cell wall polymerase</fullName>
    </alternativeName>
    <alternativeName>
        <fullName evidence="11">Peptidoglycan polymerase</fullName>
        <shortName evidence="11">PG polymerase</shortName>
    </alternativeName>
</protein>
<comment type="subcellular location">
    <subcellularLocation>
        <location evidence="11">Cell inner membrane</location>
        <topology evidence="11">Multi-pass membrane protein</topology>
    </subcellularLocation>
    <subcellularLocation>
        <location evidence="1">Membrane</location>
        <topology evidence="1">Multi-pass membrane protein</topology>
    </subcellularLocation>
</comment>
<keyword evidence="7 11" id="KW-0573">Peptidoglycan synthesis</keyword>
<keyword evidence="8 11" id="KW-1133">Transmembrane helix</keyword>
<feature type="transmembrane region" description="Helical" evidence="11">
    <location>
        <begin position="65"/>
        <end position="83"/>
    </location>
</feature>
<keyword evidence="10 11" id="KW-0961">Cell wall biogenesis/degradation</keyword>
<dbReference type="GO" id="GO:0008360">
    <property type="term" value="P:regulation of cell shape"/>
    <property type="evidence" value="ECO:0007669"/>
    <property type="project" value="UniProtKB-KW"/>
</dbReference>
<dbReference type="AlphaFoldDB" id="A0A9X2WHG0"/>